<evidence type="ECO:0000256" key="2">
    <source>
        <dbReference type="ARBA" id="ARBA00022603"/>
    </source>
</evidence>
<dbReference type="AlphaFoldDB" id="A0A7X6RJI6"/>
<comment type="similarity">
    <text evidence="1">Belongs to the methyltransferase superfamily.</text>
</comment>
<evidence type="ECO:0000313" key="5">
    <source>
        <dbReference type="EMBL" id="NKY88250.1"/>
    </source>
</evidence>
<keyword evidence="2 5" id="KW-0489">Methyltransferase</keyword>
<feature type="domain" description="Methyltransferase type 11" evidence="4">
    <location>
        <begin position="55"/>
        <end position="142"/>
    </location>
</feature>
<evidence type="ECO:0000256" key="3">
    <source>
        <dbReference type="ARBA" id="ARBA00022679"/>
    </source>
</evidence>
<dbReference type="EMBL" id="JAAXPE010000027">
    <property type="protein sequence ID" value="NKY88250.1"/>
    <property type="molecule type" value="Genomic_DNA"/>
</dbReference>
<dbReference type="RefSeq" id="WP_040723774.1">
    <property type="nucleotide sequence ID" value="NZ_CAWPHS010000020.1"/>
</dbReference>
<dbReference type="CDD" id="cd02440">
    <property type="entry name" value="AdoMet_MTases"/>
    <property type="match status" value="1"/>
</dbReference>
<gene>
    <name evidence="5" type="ORF">HGA07_21835</name>
</gene>
<keyword evidence="3 5" id="KW-0808">Transferase</keyword>
<reference evidence="5 6" key="1">
    <citation type="submission" date="2020-04" db="EMBL/GenBank/DDBJ databases">
        <title>MicrobeNet Type strains.</title>
        <authorList>
            <person name="Nicholson A.C."/>
        </authorList>
    </citation>
    <scope>NUCLEOTIDE SEQUENCE [LARGE SCALE GENOMIC DNA]</scope>
    <source>
        <strain evidence="5 6">DSM 44445</strain>
    </source>
</reference>
<evidence type="ECO:0000259" key="4">
    <source>
        <dbReference type="Pfam" id="PF08241"/>
    </source>
</evidence>
<organism evidence="5 6">
    <name type="scientific">Nocardia veterana</name>
    <dbReference type="NCBI Taxonomy" id="132249"/>
    <lineage>
        <taxon>Bacteria</taxon>
        <taxon>Bacillati</taxon>
        <taxon>Actinomycetota</taxon>
        <taxon>Actinomycetes</taxon>
        <taxon>Mycobacteriales</taxon>
        <taxon>Nocardiaceae</taxon>
        <taxon>Nocardia</taxon>
    </lineage>
</organism>
<dbReference type="InterPro" id="IPR029063">
    <property type="entry name" value="SAM-dependent_MTases_sf"/>
</dbReference>
<proteinExistence type="inferred from homology"/>
<dbReference type="PANTHER" id="PTHR44942:SF4">
    <property type="entry name" value="METHYLTRANSFERASE TYPE 11 DOMAIN-CONTAINING PROTEIN"/>
    <property type="match status" value="1"/>
</dbReference>
<protein>
    <submittedName>
        <fullName evidence="5">Class I SAM-dependent methyltransferase</fullName>
    </submittedName>
</protein>
<dbReference type="Gene3D" id="3.40.50.150">
    <property type="entry name" value="Vaccinia Virus protein VP39"/>
    <property type="match status" value="1"/>
</dbReference>
<dbReference type="InterPro" id="IPR051052">
    <property type="entry name" value="Diverse_substrate_MTase"/>
</dbReference>
<keyword evidence="6" id="KW-1185">Reference proteome</keyword>
<dbReference type="SUPFAM" id="SSF53335">
    <property type="entry name" value="S-adenosyl-L-methionine-dependent methyltransferases"/>
    <property type="match status" value="1"/>
</dbReference>
<dbReference type="Pfam" id="PF08241">
    <property type="entry name" value="Methyltransf_11"/>
    <property type="match status" value="1"/>
</dbReference>
<dbReference type="Proteomes" id="UP000523447">
    <property type="component" value="Unassembled WGS sequence"/>
</dbReference>
<name>A0A7X6RJI6_9NOCA</name>
<evidence type="ECO:0000256" key="1">
    <source>
        <dbReference type="ARBA" id="ARBA00008361"/>
    </source>
</evidence>
<sequence length="274" mass="29771">MASSEPSPRIVTPEQRRATGASFGVDAARYDRTRPRYPQAMIDRIVAASPGPAFLNVGCGTGIEARQFRAAGCAVLGVEPDVRMADFARRDGVDVEVARFEEWDTAGRRFDAVVSGTAWHWLDPAAGAAKAAESLRPGGRLALFWHVFHLPPAVVAAFAEVYNRLLPDSPFRVPAGAVQAMEHYEPIFTNSGNGIRDTGEFGAVQRWHYDWEHRYTRAEWLDQMPTQGTLTQAPVEIVAEVLAGVGAAIDEMGGSFTMPYTTVVVTAAREPAAL</sequence>
<dbReference type="PANTHER" id="PTHR44942">
    <property type="entry name" value="METHYLTRANSF_11 DOMAIN-CONTAINING PROTEIN"/>
    <property type="match status" value="1"/>
</dbReference>
<comment type="caution">
    <text evidence="5">The sequence shown here is derived from an EMBL/GenBank/DDBJ whole genome shotgun (WGS) entry which is preliminary data.</text>
</comment>
<dbReference type="InterPro" id="IPR013216">
    <property type="entry name" value="Methyltransf_11"/>
</dbReference>
<accession>A0A7X6RJI6</accession>
<dbReference type="GO" id="GO:0008757">
    <property type="term" value="F:S-adenosylmethionine-dependent methyltransferase activity"/>
    <property type="evidence" value="ECO:0007669"/>
    <property type="project" value="InterPro"/>
</dbReference>
<evidence type="ECO:0000313" key="6">
    <source>
        <dbReference type="Proteomes" id="UP000523447"/>
    </source>
</evidence>
<dbReference type="GO" id="GO:0032259">
    <property type="term" value="P:methylation"/>
    <property type="evidence" value="ECO:0007669"/>
    <property type="project" value="UniProtKB-KW"/>
</dbReference>